<comment type="caution">
    <text evidence="11">The sequence shown here is derived from an EMBL/GenBank/DDBJ whole genome shotgun (WGS) entry which is preliminary data.</text>
</comment>
<feature type="domain" description="Signal recognition particle SRP72 subunit RNA-binding" evidence="10">
    <location>
        <begin position="631"/>
        <end position="668"/>
    </location>
</feature>
<dbReference type="InterPro" id="IPR011990">
    <property type="entry name" value="TPR-like_helical_dom_sf"/>
</dbReference>
<organism evidence="11 12">
    <name type="scientific">Babesia bovis</name>
    <dbReference type="NCBI Taxonomy" id="5865"/>
    <lineage>
        <taxon>Eukaryota</taxon>
        <taxon>Sar</taxon>
        <taxon>Alveolata</taxon>
        <taxon>Apicomplexa</taxon>
        <taxon>Aconoidasida</taxon>
        <taxon>Piroplasmida</taxon>
        <taxon>Babesiidae</taxon>
        <taxon>Babesia</taxon>
    </lineage>
</organism>
<keyword evidence="8" id="KW-0687">Ribonucleoprotein</keyword>
<dbReference type="GO" id="GO:0008312">
    <property type="term" value="F:7S RNA binding"/>
    <property type="evidence" value="ECO:0007669"/>
    <property type="project" value="InterPro"/>
</dbReference>
<evidence type="ECO:0000256" key="5">
    <source>
        <dbReference type="ARBA" id="ARBA00022490"/>
    </source>
</evidence>
<evidence type="ECO:0000259" key="10">
    <source>
        <dbReference type="Pfam" id="PF08492"/>
    </source>
</evidence>
<dbReference type="OMA" id="KAFCEIQ"/>
<dbReference type="InterPro" id="IPR026270">
    <property type="entry name" value="SRP72"/>
</dbReference>
<feature type="compositionally biased region" description="Polar residues" evidence="9">
    <location>
        <begin position="692"/>
        <end position="701"/>
    </location>
</feature>
<gene>
    <name evidence="11" type="ORF">BBOV_I004440</name>
</gene>
<feature type="compositionally biased region" description="Basic and acidic residues" evidence="9">
    <location>
        <begin position="652"/>
        <end position="665"/>
    </location>
</feature>
<feature type="compositionally biased region" description="Basic residues" evidence="9">
    <location>
        <begin position="666"/>
        <end position="675"/>
    </location>
</feature>
<feature type="compositionally biased region" description="Basic residues" evidence="9">
    <location>
        <begin position="634"/>
        <end position="643"/>
    </location>
</feature>
<dbReference type="InParanoid" id="A7AWU7"/>
<keyword evidence="7" id="KW-0733">Signal recognition particle</keyword>
<evidence type="ECO:0000313" key="11">
    <source>
        <dbReference type="EMBL" id="EDO05525.1"/>
    </source>
</evidence>
<protein>
    <recommendedName>
        <fullName evidence="4">Signal recognition particle subunit SRP72</fullName>
    </recommendedName>
</protein>
<dbReference type="GO" id="GO:0043022">
    <property type="term" value="F:ribosome binding"/>
    <property type="evidence" value="ECO:0007669"/>
    <property type="project" value="TreeGrafter"/>
</dbReference>
<evidence type="ECO:0000256" key="4">
    <source>
        <dbReference type="ARBA" id="ARBA00018350"/>
    </source>
</evidence>
<reference evidence="12" key="3">
    <citation type="journal article" date="2021" name="Int. J. Parasitol.">
        <title>Comparative analysis of gene expression between Babesia bovis blood stages and kinetes allowed by improved genome annotation.</title>
        <authorList>
            <person name="Ueti M.W."/>
            <person name="Johnson W.C."/>
            <person name="Kappmeyer L.S."/>
            <person name="Herndon D.R."/>
            <person name="Mousel M.R."/>
            <person name="Reif K.E."/>
            <person name="Taus N.S."/>
            <person name="Ifeonu O.O."/>
            <person name="Silva J.C."/>
            <person name="Suarez C.E."/>
            <person name="Brayton K.A."/>
        </authorList>
    </citation>
    <scope>NUCLEOTIDE SEQUENCE [LARGE SCALE GENOMIC DNA]</scope>
</reference>
<dbReference type="PANTHER" id="PTHR14094:SF9">
    <property type="entry name" value="SIGNAL RECOGNITION PARTICLE SUBUNIT SRP72"/>
    <property type="match status" value="1"/>
</dbReference>
<keyword evidence="5" id="KW-0963">Cytoplasm</keyword>
<evidence type="ECO:0000313" key="12">
    <source>
        <dbReference type="Proteomes" id="UP000002173"/>
    </source>
</evidence>
<dbReference type="AlphaFoldDB" id="A7AWU7"/>
<proteinExistence type="inferred from homology"/>
<evidence type="ECO:0000256" key="1">
    <source>
        <dbReference type="ARBA" id="ARBA00004240"/>
    </source>
</evidence>
<reference evidence="12" key="2">
    <citation type="journal article" date="2020" name="Data Brief">
        <title>Transcriptome dataset of Babesia bovis life stages within vertebrate and invertebrate hosts.</title>
        <authorList>
            <person name="Ueti M.W."/>
            <person name="Johnson W.C."/>
            <person name="Kappmeyer L.S."/>
            <person name="Herndon D.R."/>
            <person name="Mousel M.R."/>
            <person name="Reif K.E."/>
            <person name="Taus N.S."/>
            <person name="Ifeonu O.O."/>
            <person name="Silva J.C."/>
            <person name="Suarez C.E."/>
            <person name="Brayton K.A."/>
        </authorList>
    </citation>
    <scope>NUCLEOTIDE SEQUENCE [LARGE SCALE GENOMIC DNA]</scope>
</reference>
<dbReference type="KEGG" id="bbo:BBOV_I004440"/>
<dbReference type="GO" id="GO:0005783">
    <property type="term" value="C:endoplasmic reticulum"/>
    <property type="evidence" value="ECO:0007669"/>
    <property type="project" value="UniProtKB-SubCell"/>
</dbReference>
<evidence type="ECO:0000256" key="2">
    <source>
        <dbReference type="ARBA" id="ARBA00004496"/>
    </source>
</evidence>
<accession>A7AWU7</accession>
<name>A7AWU7_BABBO</name>
<feature type="region of interest" description="Disordered" evidence="9">
    <location>
        <begin position="633"/>
        <end position="713"/>
    </location>
</feature>
<dbReference type="PANTHER" id="PTHR14094">
    <property type="entry name" value="SIGNAL RECOGNITION PARTICLE 72"/>
    <property type="match status" value="1"/>
</dbReference>
<dbReference type="Pfam" id="PF08492">
    <property type="entry name" value="SRP72"/>
    <property type="match status" value="1"/>
</dbReference>
<dbReference type="STRING" id="5865.A7AWU7"/>
<dbReference type="eggNOG" id="KOG2376">
    <property type="taxonomic scope" value="Eukaryota"/>
</dbReference>
<comment type="similarity">
    <text evidence="3">Belongs to the SRP72 family.</text>
</comment>
<sequence length="713" mass="81152">MGGKTAFSMPVDQALREVKRLIDECQFAEASRLCLQAIRVHGGVNAFYRAKCYCDLQLRRWHSCLETVRWLHNYMDHPSIADVSSKRCPKRLRTEARERRAEENVDLVNVLREAAGPHIINGECQWLHFEQAYCYYKMGHFESAFTSLRLCSSGERPFDLHKPSSASSVDSSTEANITLDRSLSPKYNYLLAQVYVRLGRFESARDLYTAGQSSSQDPLVSLNLLSTNLHVVSSLDHDGKEAIFTAINRDIDMKVGEIDSLSYEYTFNWSISKLLECDYSKSEMYLDLSEESLSAELKNDLGELPALRNQPEFMPLDALRVFLLHKRGNDDLARTRNEALLSTYGEADGVDPGTMLIVLNNCLCLLPKGQSFTELSNLEALLKRRNVVCKFGRNELLDVHHNMVAHLIDSGDITGSRAHIRKFMDRLRNEEVLHHSIACADYVEGKIDASISTLKRGILVHPRSMLLIRSLLYVLISARRYKCALRALQEYGHILKKCETPVLYWSILLHCHIYMGNAQGVLDALTHLVDECSFAESSEAIKRGCSFLESHDMHNEALSIYHKLYSSNPDNISVYCGVLFNESHLPQSHESAVSLESKLLDPFFSELRFIDAEELESAGELTYVQQVIEVNKPSKTRKRRRRHTVDTSRGPPDPERWLPKYERSAFKKQLKRKKEMVKGHSQGATSDVGASKPTSGTIHAESSNMRRRRNKKR</sequence>
<keyword evidence="12" id="KW-1185">Reference proteome</keyword>
<evidence type="ECO:0000256" key="7">
    <source>
        <dbReference type="ARBA" id="ARBA00023135"/>
    </source>
</evidence>
<dbReference type="GO" id="GO:0005786">
    <property type="term" value="C:signal recognition particle, endoplasmic reticulum targeting"/>
    <property type="evidence" value="ECO:0007669"/>
    <property type="project" value="UniProtKB-KW"/>
</dbReference>
<dbReference type="GO" id="GO:0006614">
    <property type="term" value="P:SRP-dependent cotranslational protein targeting to membrane"/>
    <property type="evidence" value="ECO:0007669"/>
    <property type="project" value="InterPro"/>
</dbReference>
<keyword evidence="6" id="KW-0256">Endoplasmic reticulum</keyword>
<evidence type="ECO:0000256" key="9">
    <source>
        <dbReference type="SAM" id="MobiDB-lite"/>
    </source>
</evidence>
<dbReference type="EMBL" id="AAXT01000005">
    <property type="protein sequence ID" value="EDO05525.1"/>
    <property type="molecule type" value="Genomic_DNA"/>
</dbReference>
<dbReference type="GeneID" id="5477309"/>
<dbReference type="RefSeq" id="XP_001609093.1">
    <property type="nucleotide sequence ID" value="XM_001609043.1"/>
</dbReference>
<dbReference type="VEuPathDB" id="PiroplasmaDB:BBOV_I004440"/>
<evidence type="ECO:0000256" key="6">
    <source>
        <dbReference type="ARBA" id="ARBA00022824"/>
    </source>
</evidence>
<evidence type="ECO:0000256" key="3">
    <source>
        <dbReference type="ARBA" id="ARBA00007676"/>
    </source>
</evidence>
<evidence type="ECO:0000256" key="8">
    <source>
        <dbReference type="ARBA" id="ARBA00023274"/>
    </source>
</evidence>
<dbReference type="Gene3D" id="1.25.40.10">
    <property type="entry name" value="Tetratricopeptide repeat domain"/>
    <property type="match status" value="2"/>
</dbReference>
<reference evidence="11 12" key="1">
    <citation type="journal article" date="2007" name="PLoS Pathog.">
        <title>Genome sequence of Babesia bovis and comparative analysis of apicomplexan hemoprotozoa.</title>
        <authorList>
            <person name="Brayton K.A."/>
            <person name="Lau A.O.T."/>
            <person name="Herndon D.R."/>
            <person name="Hannick L."/>
            <person name="Kappmeyer L.S."/>
            <person name="Berens S.J."/>
            <person name="Bidwell S.L."/>
            <person name="Brown W.C."/>
            <person name="Crabtree J."/>
            <person name="Fadrosh D."/>
            <person name="Feldblum T."/>
            <person name="Forberger H.A."/>
            <person name="Haas B.J."/>
            <person name="Howell J.M."/>
            <person name="Khouri H."/>
            <person name="Koo H."/>
            <person name="Mann D.J."/>
            <person name="Norimine J."/>
            <person name="Paulsen I.T."/>
            <person name="Radune D."/>
            <person name="Ren Q."/>
            <person name="Smith R.K. Jr."/>
            <person name="Suarez C.E."/>
            <person name="White O."/>
            <person name="Wortman J.R."/>
            <person name="Knowles D.P. Jr."/>
            <person name="McElwain T.F."/>
            <person name="Nene V.M."/>
        </authorList>
    </citation>
    <scope>NUCLEOTIDE SEQUENCE [LARGE SCALE GENOMIC DNA]</scope>
    <source>
        <strain evidence="11">T2Bo</strain>
    </source>
</reference>
<comment type="subcellular location">
    <subcellularLocation>
        <location evidence="2">Cytoplasm</location>
    </subcellularLocation>
    <subcellularLocation>
        <location evidence="1">Endoplasmic reticulum</location>
    </subcellularLocation>
</comment>
<dbReference type="SUPFAM" id="SSF48452">
    <property type="entry name" value="TPR-like"/>
    <property type="match status" value="2"/>
</dbReference>
<dbReference type="InterPro" id="IPR013699">
    <property type="entry name" value="Signal_recog_part_SRP72_RNA-bd"/>
</dbReference>
<dbReference type="Proteomes" id="UP000002173">
    <property type="component" value="Unassembled WGS sequence"/>
</dbReference>